<evidence type="ECO:0000313" key="1">
    <source>
        <dbReference type="EMBL" id="MBM7493565.1"/>
    </source>
</evidence>
<dbReference type="Proteomes" id="UP000764837">
    <property type="component" value="Unassembled WGS sequence"/>
</dbReference>
<dbReference type="EMBL" id="JAFBBP010000001">
    <property type="protein sequence ID" value="MBM7493565.1"/>
    <property type="molecule type" value="Genomic_DNA"/>
</dbReference>
<name>A0ABS2LZD9_9ACTN</name>
<gene>
    <name evidence="1" type="ORF">JOD64_004787</name>
</gene>
<proteinExistence type="predicted"/>
<sequence>MSIILSSAPSTDVADVRAGWPSPALTRRRHVDMMRMCGAACRRGITH</sequence>
<accession>A0ABS2LZD9</accession>
<reference evidence="1 2" key="1">
    <citation type="submission" date="2021-01" db="EMBL/GenBank/DDBJ databases">
        <title>Sequencing the genomes of 1000 actinobacteria strains.</title>
        <authorList>
            <person name="Klenk H.-P."/>
        </authorList>
    </citation>
    <scope>NUCLEOTIDE SEQUENCE [LARGE SCALE GENOMIC DNA]</scope>
    <source>
        <strain evidence="1 2">DSM 100204</strain>
    </source>
</reference>
<evidence type="ECO:0000313" key="2">
    <source>
        <dbReference type="Proteomes" id="UP000764837"/>
    </source>
</evidence>
<organism evidence="1 2">
    <name type="scientific">Micromonospora luteifusca</name>
    <dbReference type="NCBI Taxonomy" id="709860"/>
    <lineage>
        <taxon>Bacteria</taxon>
        <taxon>Bacillati</taxon>
        <taxon>Actinomycetota</taxon>
        <taxon>Actinomycetes</taxon>
        <taxon>Micromonosporales</taxon>
        <taxon>Micromonosporaceae</taxon>
        <taxon>Micromonospora</taxon>
    </lineage>
</organism>
<protein>
    <submittedName>
        <fullName evidence="1">Uncharacterized protein</fullName>
    </submittedName>
</protein>
<comment type="caution">
    <text evidence="1">The sequence shown here is derived from an EMBL/GenBank/DDBJ whole genome shotgun (WGS) entry which is preliminary data.</text>
</comment>
<keyword evidence="2" id="KW-1185">Reference proteome</keyword>